<sequence length="320" mass="33247">MTRVAAVDCGTNSIRLLIADVDENGALSDVRRDMLVVRLGQGVDATGQFADEAIERTRAALAGYVEAMVAAGVERVRMVATSATRDAGNRDEFFAMTAELLGKVQEGAVAEVISGDEEARLSFRGAVGGLDPADGPFVVTDLGGGSTEVVVGSVSRGQAVVAGAYSADIGCVRLTERALASDPPTLDERARAAAIAAEELSKAFAAVDVGPARTWVGVAGTLTTFAALHAGLTEYDPEVIHHSRIPLAELHVLCGRIVAMTREERLALGPMHPGRADVIGGGALVTRELARQLADRAAITEMVVSEHDILDGIALGLAAR</sequence>
<evidence type="ECO:0000313" key="2">
    <source>
        <dbReference type="EMBL" id="GAA2377672.1"/>
    </source>
</evidence>
<dbReference type="SUPFAM" id="SSF53067">
    <property type="entry name" value="Actin-like ATPase domain"/>
    <property type="match status" value="2"/>
</dbReference>
<organism evidence="2 3">
    <name type="scientific">Gordonia cholesterolivorans</name>
    <dbReference type="NCBI Taxonomy" id="559625"/>
    <lineage>
        <taxon>Bacteria</taxon>
        <taxon>Bacillati</taxon>
        <taxon>Actinomycetota</taxon>
        <taxon>Actinomycetes</taxon>
        <taxon>Mycobacteriales</taxon>
        <taxon>Gordoniaceae</taxon>
        <taxon>Gordonia</taxon>
    </lineage>
</organism>
<dbReference type="EMBL" id="BAAARB010000007">
    <property type="protein sequence ID" value="GAA2377672.1"/>
    <property type="molecule type" value="Genomic_DNA"/>
</dbReference>
<dbReference type="Gene3D" id="3.30.420.150">
    <property type="entry name" value="Exopolyphosphatase. Domain 2"/>
    <property type="match status" value="1"/>
</dbReference>
<dbReference type="InterPro" id="IPR050273">
    <property type="entry name" value="GppA/Ppx_hydrolase"/>
</dbReference>
<keyword evidence="3" id="KW-1185">Reference proteome</keyword>
<dbReference type="Proteomes" id="UP001501170">
    <property type="component" value="Unassembled WGS sequence"/>
</dbReference>
<evidence type="ECO:0000259" key="1">
    <source>
        <dbReference type="Pfam" id="PF02541"/>
    </source>
</evidence>
<protein>
    <submittedName>
        <fullName evidence="2">Ppx/GppA phosphatase family protein</fullName>
    </submittedName>
</protein>
<proteinExistence type="predicted"/>
<dbReference type="InterPro" id="IPR043129">
    <property type="entry name" value="ATPase_NBD"/>
</dbReference>
<feature type="domain" description="Ppx/GppA phosphatase N-terminal" evidence="1">
    <location>
        <begin position="18"/>
        <end position="314"/>
    </location>
</feature>
<dbReference type="Gene3D" id="3.30.420.40">
    <property type="match status" value="1"/>
</dbReference>
<dbReference type="RefSeq" id="WP_062368085.1">
    <property type="nucleotide sequence ID" value="NZ_BAAARB010000007.1"/>
</dbReference>
<dbReference type="PANTHER" id="PTHR30005">
    <property type="entry name" value="EXOPOLYPHOSPHATASE"/>
    <property type="match status" value="1"/>
</dbReference>
<dbReference type="InterPro" id="IPR003695">
    <property type="entry name" value="Ppx_GppA_N"/>
</dbReference>
<dbReference type="PANTHER" id="PTHR30005:SF13">
    <property type="entry name" value="EXOPOLYPHOSPHATASE 2"/>
    <property type="match status" value="1"/>
</dbReference>
<dbReference type="CDD" id="cd24119">
    <property type="entry name" value="ASKHA_NBD_MtPPX2-like"/>
    <property type="match status" value="1"/>
</dbReference>
<evidence type="ECO:0000313" key="3">
    <source>
        <dbReference type="Proteomes" id="UP001501170"/>
    </source>
</evidence>
<gene>
    <name evidence="2" type="ORF">GCM10009855_16400</name>
</gene>
<accession>A0ABN3HEE6</accession>
<dbReference type="Pfam" id="PF02541">
    <property type="entry name" value="Ppx-GppA"/>
    <property type="match status" value="1"/>
</dbReference>
<reference evidence="2 3" key="1">
    <citation type="journal article" date="2019" name="Int. J. Syst. Evol. Microbiol.">
        <title>The Global Catalogue of Microorganisms (GCM) 10K type strain sequencing project: providing services to taxonomists for standard genome sequencing and annotation.</title>
        <authorList>
            <consortium name="The Broad Institute Genomics Platform"/>
            <consortium name="The Broad Institute Genome Sequencing Center for Infectious Disease"/>
            <person name="Wu L."/>
            <person name="Ma J."/>
        </authorList>
    </citation>
    <scope>NUCLEOTIDE SEQUENCE [LARGE SCALE GENOMIC DNA]</scope>
    <source>
        <strain evidence="2 3">JCM 16227</strain>
    </source>
</reference>
<name>A0ABN3HEE6_9ACTN</name>
<comment type="caution">
    <text evidence="2">The sequence shown here is derived from an EMBL/GenBank/DDBJ whole genome shotgun (WGS) entry which is preliminary data.</text>
</comment>